<keyword evidence="2 4" id="KW-0479">Metal-binding</keyword>
<dbReference type="OrthoDB" id="9785015at2"/>
<dbReference type="AlphaFoldDB" id="A0A2P8F186"/>
<comment type="caution">
    <text evidence="6">The sequence shown here is derived from an EMBL/GenBank/DDBJ whole genome shotgun (WGS) entry which is preliminary data.</text>
</comment>
<evidence type="ECO:0000313" key="6">
    <source>
        <dbReference type="EMBL" id="PSL15465.1"/>
    </source>
</evidence>
<dbReference type="CDD" id="cd13539">
    <property type="entry name" value="PBP2_AvModA"/>
    <property type="match status" value="1"/>
</dbReference>
<evidence type="ECO:0000313" key="7">
    <source>
        <dbReference type="Proteomes" id="UP000242133"/>
    </source>
</evidence>
<dbReference type="PANTHER" id="PTHR30632">
    <property type="entry name" value="MOLYBDATE-BINDING PERIPLASMIC PROTEIN"/>
    <property type="match status" value="1"/>
</dbReference>
<dbReference type="Gene3D" id="3.40.190.10">
    <property type="entry name" value="Periplasmic binding protein-like II"/>
    <property type="match status" value="2"/>
</dbReference>
<dbReference type="Pfam" id="PF13531">
    <property type="entry name" value="SBP_bac_11"/>
    <property type="match status" value="1"/>
</dbReference>
<organism evidence="6 7">
    <name type="scientific">Marinobacterium halophilum</name>
    <dbReference type="NCBI Taxonomy" id="267374"/>
    <lineage>
        <taxon>Bacteria</taxon>
        <taxon>Pseudomonadati</taxon>
        <taxon>Pseudomonadota</taxon>
        <taxon>Gammaproteobacteria</taxon>
        <taxon>Oceanospirillales</taxon>
        <taxon>Oceanospirillaceae</taxon>
        <taxon>Marinobacterium</taxon>
    </lineage>
</organism>
<reference evidence="6 7" key="1">
    <citation type="submission" date="2018-03" db="EMBL/GenBank/DDBJ databases">
        <title>Genomic Encyclopedia of Archaeal and Bacterial Type Strains, Phase II (KMG-II): from individual species to whole genera.</title>
        <authorList>
            <person name="Goeker M."/>
        </authorList>
    </citation>
    <scope>NUCLEOTIDE SEQUENCE [LARGE SCALE GENOMIC DNA]</scope>
    <source>
        <strain evidence="6 7">DSM 17586</strain>
    </source>
</reference>
<dbReference type="EMBL" id="PYGI01000004">
    <property type="protein sequence ID" value="PSL15465.1"/>
    <property type="molecule type" value="Genomic_DNA"/>
</dbReference>
<evidence type="ECO:0000256" key="1">
    <source>
        <dbReference type="ARBA" id="ARBA00009175"/>
    </source>
</evidence>
<dbReference type="InterPro" id="IPR050682">
    <property type="entry name" value="ModA/WtpA"/>
</dbReference>
<comment type="similarity">
    <text evidence="1">Belongs to the bacterial solute-binding protein ModA family.</text>
</comment>
<protein>
    <submittedName>
        <fullName evidence="6">Molybdate transport system substrate-binding protein</fullName>
    </submittedName>
</protein>
<keyword evidence="7" id="KW-1185">Reference proteome</keyword>
<dbReference type="Proteomes" id="UP000242133">
    <property type="component" value="Unassembled WGS sequence"/>
</dbReference>
<proteinExistence type="inferred from homology"/>
<dbReference type="InterPro" id="IPR005950">
    <property type="entry name" value="ModA"/>
</dbReference>
<feature type="signal peptide" evidence="5">
    <location>
        <begin position="1"/>
        <end position="19"/>
    </location>
</feature>
<name>A0A2P8F186_9GAMM</name>
<feature type="binding site" evidence="4">
    <location>
        <position position="157"/>
    </location>
    <ligand>
        <name>molybdate</name>
        <dbReference type="ChEBI" id="CHEBI:36264"/>
    </ligand>
</feature>
<evidence type="ECO:0000256" key="5">
    <source>
        <dbReference type="SAM" id="SignalP"/>
    </source>
</evidence>
<keyword evidence="3 5" id="KW-0732">Signal</keyword>
<dbReference type="InterPro" id="IPR044084">
    <property type="entry name" value="AvModA-like_subst-bd"/>
</dbReference>
<dbReference type="GO" id="GO:0015689">
    <property type="term" value="P:molybdate ion transport"/>
    <property type="evidence" value="ECO:0007669"/>
    <property type="project" value="InterPro"/>
</dbReference>
<gene>
    <name evidence="6" type="ORF">CLV44_10476</name>
</gene>
<feature type="binding site" evidence="4">
    <location>
        <position position="56"/>
    </location>
    <ligand>
        <name>molybdate</name>
        <dbReference type="ChEBI" id="CHEBI:36264"/>
    </ligand>
</feature>
<accession>A0A2P8F186</accession>
<dbReference type="PIRSF" id="PIRSF004846">
    <property type="entry name" value="ModA"/>
    <property type="match status" value="1"/>
</dbReference>
<dbReference type="PANTHER" id="PTHR30632:SF14">
    <property type="entry name" value="TUNGSTATE_MOLYBDATE_CHROMATE-BINDING PROTEIN MODA"/>
    <property type="match status" value="1"/>
</dbReference>
<feature type="chain" id="PRO_5015180134" evidence="5">
    <location>
        <begin position="20"/>
        <end position="244"/>
    </location>
</feature>
<evidence type="ECO:0000256" key="4">
    <source>
        <dbReference type="PIRSR" id="PIRSR004846-1"/>
    </source>
</evidence>
<keyword evidence="4" id="KW-0500">Molybdenum</keyword>
<dbReference type="RefSeq" id="WP_106590804.1">
    <property type="nucleotide sequence ID" value="NZ_PYGI01000004.1"/>
</dbReference>
<sequence length="244" mass="26865">MFKTALCCLLLWLPASVSADTLKLAVAANFKTTLEMLVKQFDPQQQHDIVISSASTGVLYTQIHQGAPFDIFFAADRARPERLEAEGLGLANSRMTYAVGQLALWQPAGQPTSLHSLNSTRLAIANPKTAPYGLAAQQALMTTGHWQDMQRVQGSNIAQTFQFVHSGNVTQGLVAHAQLRQLDIPANQWVVIDARLYAPIEQQLIRLQRSADNQLAEQFIHFMRSADARHLIEHSGYGPADAAH</sequence>
<evidence type="ECO:0000256" key="3">
    <source>
        <dbReference type="ARBA" id="ARBA00022729"/>
    </source>
</evidence>
<evidence type="ECO:0000256" key="2">
    <source>
        <dbReference type="ARBA" id="ARBA00022723"/>
    </source>
</evidence>
<dbReference type="NCBIfam" id="TIGR01256">
    <property type="entry name" value="modA"/>
    <property type="match status" value="1"/>
</dbReference>
<dbReference type="SUPFAM" id="SSF53850">
    <property type="entry name" value="Periplasmic binding protein-like II"/>
    <property type="match status" value="1"/>
</dbReference>
<dbReference type="GO" id="GO:0030973">
    <property type="term" value="F:molybdate ion binding"/>
    <property type="evidence" value="ECO:0007669"/>
    <property type="project" value="InterPro"/>
</dbReference>
<dbReference type="GO" id="GO:0046872">
    <property type="term" value="F:metal ion binding"/>
    <property type="evidence" value="ECO:0007669"/>
    <property type="project" value="UniProtKB-KW"/>
</dbReference>